<dbReference type="Proteomes" id="UP000635565">
    <property type="component" value="Unassembled WGS sequence"/>
</dbReference>
<dbReference type="EMBL" id="BNJJ01000001">
    <property type="protein sequence ID" value="GHO82311.1"/>
    <property type="molecule type" value="Genomic_DNA"/>
</dbReference>
<accession>A0ABQ3V9D7</accession>
<comment type="caution">
    <text evidence="1">The sequence shown here is derived from an EMBL/GenBank/DDBJ whole genome shotgun (WGS) entry which is preliminary data.</text>
</comment>
<proteinExistence type="predicted"/>
<evidence type="ECO:0000313" key="2">
    <source>
        <dbReference type="Proteomes" id="UP000635565"/>
    </source>
</evidence>
<reference evidence="1 2" key="1">
    <citation type="journal article" date="2021" name="Int. J. Syst. Evol. Microbiol.">
        <title>Reticulibacter mediterranei gen. nov., sp. nov., within the new family Reticulibacteraceae fam. nov., and Ktedonospora formicarum gen. nov., sp. nov., Ktedonobacter robiniae sp. nov., Dictyobacter formicarum sp. nov. and Dictyobacter arantiisoli sp. nov., belonging to the class Ktedonobacteria.</title>
        <authorList>
            <person name="Yabe S."/>
            <person name="Zheng Y."/>
            <person name="Wang C.M."/>
            <person name="Sakai Y."/>
            <person name="Abe K."/>
            <person name="Yokota A."/>
            <person name="Donadio S."/>
            <person name="Cavaletti L."/>
            <person name="Monciardini P."/>
        </authorList>
    </citation>
    <scope>NUCLEOTIDE SEQUENCE [LARGE SCALE GENOMIC DNA]</scope>
    <source>
        <strain evidence="1 2">SOSP1-9</strain>
    </source>
</reference>
<sequence>MSVSSRSAILAEAHAYTSICGINGLDTSTDMNVTWVCSGENTAEISVAKGWDIDLPEENQSFELGLCLHWRRFCS</sequence>
<evidence type="ECO:0000313" key="1">
    <source>
        <dbReference type="EMBL" id="GHO82311.1"/>
    </source>
</evidence>
<protein>
    <recommendedName>
        <fullName evidence="3">Ig-like domain-containing protein</fullName>
    </recommendedName>
</protein>
<gene>
    <name evidence="1" type="ORF">KSZ_03170</name>
</gene>
<name>A0ABQ3V9D7_9CHLR</name>
<evidence type="ECO:0008006" key="3">
    <source>
        <dbReference type="Google" id="ProtNLM"/>
    </source>
</evidence>
<keyword evidence="2" id="KW-1185">Reference proteome</keyword>
<organism evidence="1 2">
    <name type="scientific">Dictyobacter formicarum</name>
    <dbReference type="NCBI Taxonomy" id="2778368"/>
    <lineage>
        <taxon>Bacteria</taxon>
        <taxon>Bacillati</taxon>
        <taxon>Chloroflexota</taxon>
        <taxon>Ktedonobacteria</taxon>
        <taxon>Ktedonobacterales</taxon>
        <taxon>Dictyobacteraceae</taxon>
        <taxon>Dictyobacter</taxon>
    </lineage>
</organism>